<keyword evidence="1" id="KW-1133">Transmembrane helix</keyword>
<proteinExistence type="predicted"/>
<evidence type="ECO:0000313" key="4">
    <source>
        <dbReference type="RefSeq" id="XP_022722154.1"/>
    </source>
</evidence>
<reference evidence="4" key="1">
    <citation type="submission" date="2025-08" db="UniProtKB">
        <authorList>
            <consortium name="RefSeq"/>
        </authorList>
    </citation>
    <scope>IDENTIFICATION</scope>
    <source>
        <tissue evidence="4">Fruit stalk</tissue>
    </source>
</reference>
<evidence type="ECO:0000313" key="3">
    <source>
        <dbReference type="Proteomes" id="UP000515121"/>
    </source>
</evidence>
<dbReference type="AlphaFoldDB" id="A0A6P5X1E7"/>
<dbReference type="RefSeq" id="XP_022722154.1">
    <property type="nucleotide sequence ID" value="XM_022866419.1"/>
</dbReference>
<dbReference type="OrthoDB" id="995570at2759"/>
<accession>A0A6P5X1E7</accession>
<protein>
    <submittedName>
        <fullName evidence="4">Uncharacterized protein LOC111279439</fullName>
    </submittedName>
</protein>
<feature type="transmembrane region" description="Helical" evidence="1">
    <location>
        <begin position="227"/>
        <end position="247"/>
    </location>
</feature>
<feature type="domain" description="PGG" evidence="2">
    <location>
        <begin position="180"/>
        <end position="290"/>
    </location>
</feature>
<evidence type="ECO:0000256" key="1">
    <source>
        <dbReference type="SAM" id="Phobius"/>
    </source>
</evidence>
<dbReference type="PANTHER" id="PTHR24177:SF365">
    <property type="entry name" value="ANKYRIN REPEAT-CONTAINING PROTEIN NPR4-LIKE ISOFORM X1"/>
    <property type="match status" value="1"/>
</dbReference>
<sequence length="344" mass="38963">MAVPRVESIYKTKLMNEQARQLVKSMCTGVVWTFDNASDTLKPPILKAASLGIREIVEEILQVYSSSSMFYDDNNYNIFQLAVLHRREKVFNLIYKRGLSQKWVASYPCKNKENIVHLAGRCIPSTHINGAALQMQWEMHWFKAVESFVHPSLSEEQNSGKKTPREVFDDEHKDLVKEGEKWLRDTATSCMVVDALIIAMVFAAIIAVPGNNEKGIPNLRHETIFKVFFMADAAALFSSSFSLLLFVRILTSRYAKEDFLEALPKRLLLGLVTLIFSIAAMLVASSSALIMLIDAVPGPKVMLRSSTIIPMTIMAALPIVFFIWSQSHLLIEVFMSTYWPTIRY</sequence>
<evidence type="ECO:0000259" key="2">
    <source>
        <dbReference type="Pfam" id="PF13962"/>
    </source>
</evidence>
<dbReference type="GeneID" id="111279439"/>
<feature type="transmembrane region" description="Helical" evidence="1">
    <location>
        <begin position="267"/>
        <end position="293"/>
    </location>
</feature>
<name>A0A6P5X1E7_DURZI</name>
<dbReference type="InterPro" id="IPR026961">
    <property type="entry name" value="PGG_dom"/>
</dbReference>
<gene>
    <name evidence="4" type="primary">LOC111279439</name>
</gene>
<dbReference type="KEGG" id="dzi:111279439"/>
<dbReference type="Pfam" id="PF13962">
    <property type="entry name" value="PGG"/>
    <property type="match status" value="1"/>
</dbReference>
<keyword evidence="1" id="KW-0812">Transmembrane</keyword>
<keyword evidence="3" id="KW-1185">Reference proteome</keyword>
<dbReference type="GO" id="GO:0016020">
    <property type="term" value="C:membrane"/>
    <property type="evidence" value="ECO:0007669"/>
    <property type="project" value="TreeGrafter"/>
</dbReference>
<organism evidence="3 4">
    <name type="scientific">Durio zibethinus</name>
    <name type="common">Durian</name>
    <dbReference type="NCBI Taxonomy" id="66656"/>
    <lineage>
        <taxon>Eukaryota</taxon>
        <taxon>Viridiplantae</taxon>
        <taxon>Streptophyta</taxon>
        <taxon>Embryophyta</taxon>
        <taxon>Tracheophyta</taxon>
        <taxon>Spermatophyta</taxon>
        <taxon>Magnoliopsida</taxon>
        <taxon>eudicotyledons</taxon>
        <taxon>Gunneridae</taxon>
        <taxon>Pentapetalae</taxon>
        <taxon>rosids</taxon>
        <taxon>malvids</taxon>
        <taxon>Malvales</taxon>
        <taxon>Malvaceae</taxon>
        <taxon>Helicteroideae</taxon>
        <taxon>Durio</taxon>
    </lineage>
</organism>
<feature type="transmembrane region" description="Helical" evidence="1">
    <location>
        <begin position="305"/>
        <end position="325"/>
    </location>
</feature>
<keyword evidence="1" id="KW-0472">Membrane</keyword>
<dbReference type="Proteomes" id="UP000515121">
    <property type="component" value="Unplaced"/>
</dbReference>
<dbReference type="PANTHER" id="PTHR24177">
    <property type="entry name" value="CASKIN"/>
    <property type="match status" value="1"/>
</dbReference>
<feature type="transmembrane region" description="Helical" evidence="1">
    <location>
        <begin position="187"/>
        <end position="207"/>
    </location>
</feature>